<evidence type="ECO:0000313" key="1">
    <source>
        <dbReference type="EMBL" id="ANY66253.1"/>
    </source>
</evidence>
<gene>
    <name evidence="1" type="ORF">BBD42_07070</name>
</gene>
<dbReference type="RefSeq" id="WP_099517623.1">
    <property type="nucleotide sequence ID" value="NZ_CP016808.1"/>
</dbReference>
<reference evidence="1" key="1">
    <citation type="submission" date="2016-08" db="EMBL/GenBank/DDBJ databases">
        <title>Complete Genome Seqeunce of Paenibacillus sp. BIHB 4019 from tea rhizoplane.</title>
        <authorList>
            <person name="Thakur R."/>
            <person name="Swarnkar M.K."/>
            <person name="Gulati A."/>
        </authorList>
    </citation>
    <scope>NUCLEOTIDE SEQUENCE [LARGE SCALE GENOMIC DNA]</scope>
    <source>
        <strain evidence="1">BIHB4019</strain>
    </source>
</reference>
<dbReference type="SUPFAM" id="SSF49785">
    <property type="entry name" value="Galactose-binding domain-like"/>
    <property type="match status" value="1"/>
</dbReference>
<dbReference type="EMBL" id="CP016808">
    <property type="protein sequence ID" value="ANY66253.1"/>
    <property type="molecule type" value="Genomic_DNA"/>
</dbReference>
<organism evidence="1">
    <name type="scientific">Paenibacillus sp. BIHB 4019</name>
    <dbReference type="NCBI Taxonomy" id="1870819"/>
    <lineage>
        <taxon>Bacteria</taxon>
        <taxon>Bacillati</taxon>
        <taxon>Bacillota</taxon>
        <taxon>Bacilli</taxon>
        <taxon>Bacillales</taxon>
        <taxon>Paenibacillaceae</taxon>
        <taxon>Paenibacillus</taxon>
    </lineage>
</organism>
<protein>
    <submittedName>
        <fullName evidence="1">Carbohydrate-binding protein</fullName>
    </submittedName>
</protein>
<accession>A0A1B2DEW2</accession>
<name>A0A1B2DEW2_9BACL</name>
<dbReference type="AlphaFoldDB" id="A0A1B2DEW2"/>
<dbReference type="Gene3D" id="2.60.120.260">
    <property type="entry name" value="Galactose-binding domain-like"/>
    <property type="match status" value="1"/>
</dbReference>
<dbReference type="InterPro" id="IPR008979">
    <property type="entry name" value="Galactose-bd-like_sf"/>
</dbReference>
<proteinExistence type="predicted"/>
<sequence>MINLSLEIQNADGAVLEASTDSELVYLVYKQAYEPGNVIVLKSSQANVYLIIQLEDSINPAFIYLKGEEYRYSIPFDEKRVSYSPKSFTGDTHVLTARLATVEEISAYKNVAKNEFDQHANDTCFPHASANVETRGEAVFAARNAINGNAANDSHGEWPYESWGINQREDAAITIDFGRTVVVDKVVLTLRADFPHDNYWENMTLTFSDGSTHQASLIKTHKPQTILLEPRAVDSVMLSELVKSSEPSPFPALTQFEVFGKEA</sequence>